<feature type="transmembrane region" description="Helical" evidence="2">
    <location>
        <begin position="12"/>
        <end position="30"/>
    </location>
</feature>
<dbReference type="GO" id="GO:0008137">
    <property type="term" value="F:NADH dehydrogenase (ubiquinone) activity"/>
    <property type="evidence" value="ECO:0007669"/>
    <property type="project" value="UniProtKB-UniRule"/>
</dbReference>
<accession>A0AA49JUJ0</accession>
<dbReference type="EC" id="7.1.1.-" evidence="2"/>
<protein>
    <recommendedName>
        <fullName evidence="2">NADH-quinone oxidoreductase subunit J</fullName>
        <ecNumber evidence="2">7.1.1.-</ecNumber>
    </recommendedName>
</protein>
<evidence type="ECO:0000313" key="4">
    <source>
        <dbReference type="EMBL" id="WKW15125.1"/>
    </source>
</evidence>
<dbReference type="EMBL" id="CP130612">
    <property type="protein sequence ID" value="WKW12216.1"/>
    <property type="molecule type" value="Genomic_DNA"/>
</dbReference>
<comment type="function">
    <text evidence="2">NDH-1 shuttles electrons from NADH, via FMN and iron-sulfur (Fe-S) centers, to quinones in the respiratory chain. Couples the redox reaction to proton translocation (for every two electrons transferred, four hydrogen ions are translocated across the cytoplasmic membrane), and thus conserves the redox energy in a proton gradient.</text>
</comment>
<dbReference type="Pfam" id="PF00499">
    <property type="entry name" value="Oxidored_q3"/>
    <property type="match status" value="1"/>
</dbReference>
<evidence type="ECO:0000313" key="3">
    <source>
        <dbReference type="EMBL" id="WKW12216.1"/>
    </source>
</evidence>
<dbReference type="PANTHER" id="PTHR33269">
    <property type="entry name" value="NADH-UBIQUINONE OXIDOREDUCTASE CHAIN 6"/>
    <property type="match status" value="1"/>
</dbReference>
<comment type="catalytic activity">
    <reaction evidence="2">
        <text>a quinone + NADH + 5 H(+)(in) = a quinol + NAD(+) + 4 H(+)(out)</text>
        <dbReference type="Rhea" id="RHEA:57888"/>
        <dbReference type="ChEBI" id="CHEBI:15378"/>
        <dbReference type="ChEBI" id="CHEBI:24646"/>
        <dbReference type="ChEBI" id="CHEBI:57540"/>
        <dbReference type="ChEBI" id="CHEBI:57945"/>
        <dbReference type="ChEBI" id="CHEBI:132124"/>
    </reaction>
</comment>
<feature type="transmembrane region" description="Helical" evidence="2">
    <location>
        <begin position="156"/>
        <end position="176"/>
    </location>
</feature>
<dbReference type="InterPro" id="IPR001457">
    <property type="entry name" value="NADH_UbQ/plastoQ_OxRdtase_su6"/>
</dbReference>
<accession>A0AA49K098</accession>
<keyword evidence="2" id="KW-0812">Transmembrane</keyword>
<dbReference type="GO" id="GO:0048038">
    <property type="term" value="F:quinone binding"/>
    <property type="evidence" value="ECO:0007669"/>
    <property type="project" value="UniProtKB-UniRule"/>
</dbReference>
<reference evidence="3" key="1">
    <citation type="submission" date="2023-07" db="EMBL/GenBank/DDBJ databases">
        <authorList>
            <person name="Haufschild T."/>
            <person name="Kallscheuer N."/>
            <person name="Hammer J."/>
            <person name="Kohn T."/>
            <person name="Kabuu M."/>
            <person name="Jogler M."/>
            <person name="Wohfarth N."/>
            <person name="Heuer A."/>
            <person name="Rohde M."/>
            <person name="van Teeseling M.C.F."/>
            <person name="Jogler C."/>
        </authorList>
    </citation>
    <scope>NUCLEOTIDE SEQUENCE</scope>
    <source>
        <strain evidence="3">Strain 138</strain>
        <strain evidence="4">Strain 318</strain>
    </source>
</reference>
<keyword evidence="2" id="KW-1133">Transmembrane helix</keyword>
<dbReference type="AlphaFoldDB" id="A0AA49JUJ0"/>
<dbReference type="EMBL" id="CP130613">
    <property type="protein sequence ID" value="WKW15125.1"/>
    <property type="molecule type" value="Genomic_DNA"/>
</dbReference>
<comment type="similarity">
    <text evidence="1 2">Belongs to the complex I subunit 6 family.</text>
</comment>
<feature type="transmembrane region" description="Helical" evidence="2">
    <location>
        <begin position="61"/>
        <end position="86"/>
    </location>
</feature>
<comment type="subcellular location">
    <subcellularLocation>
        <location evidence="2">Cell membrane</location>
        <topology evidence="2">Multi-pass membrane protein</topology>
    </subcellularLocation>
</comment>
<name>A0AA49JUJ0_9BACT</name>
<keyword evidence="2" id="KW-0520">NAD</keyword>
<evidence type="ECO:0000256" key="2">
    <source>
        <dbReference type="RuleBase" id="RU004429"/>
    </source>
</evidence>
<keyword evidence="2" id="KW-1003">Cell membrane</keyword>
<dbReference type="GO" id="GO:0005886">
    <property type="term" value="C:plasma membrane"/>
    <property type="evidence" value="ECO:0007669"/>
    <property type="project" value="UniProtKB-SubCell"/>
</dbReference>
<keyword evidence="2" id="KW-0472">Membrane</keyword>
<dbReference type="Proteomes" id="UP001229955">
    <property type="component" value="Chromosome"/>
</dbReference>
<evidence type="ECO:0000256" key="1">
    <source>
        <dbReference type="ARBA" id="ARBA00005698"/>
    </source>
</evidence>
<gene>
    <name evidence="3" type="ORF">Strain138_001498</name>
    <name evidence="4" type="ORF">Strain318_001498</name>
</gene>
<dbReference type="InterPro" id="IPR042106">
    <property type="entry name" value="Nuo/plastoQ_OxRdtase_6_NuoJ"/>
</dbReference>
<dbReference type="Gene3D" id="1.20.120.1200">
    <property type="entry name" value="NADH-ubiquinone/plastoquinone oxidoreductase chain 6, subunit NuoJ"/>
    <property type="match status" value="1"/>
</dbReference>
<dbReference type="KEGG" id="pspc:Strain318_001498"/>
<feature type="transmembrane region" description="Helical" evidence="2">
    <location>
        <begin position="37"/>
        <end position="55"/>
    </location>
</feature>
<dbReference type="PANTHER" id="PTHR33269:SF17">
    <property type="entry name" value="NADH-UBIQUINONE OXIDOREDUCTASE CHAIN 6"/>
    <property type="match status" value="1"/>
</dbReference>
<feature type="transmembrane region" description="Helical" evidence="2">
    <location>
        <begin position="98"/>
        <end position="118"/>
    </location>
</feature>
<organism evidence="3">
    <name type="scientific">Pseudogemmatithrix spongiicola</name>
    <dbReference type="NCBI Taxonomy" id="3062599"/>
    <lineage>
        <taxon>Bacteria</taxon>
        <taxon>Pseudomonadati</taxon>
        <taxon>Gemmatimonadota</taxon>
        <taxon>Gemmatimonadia</taxon>
        <taxon>Gemmatimonadales</taxon>
        <taxon>Gemmatimonadaceae</taxon>
        <taxon>Pseudogemmatithrix</taxon>
    </lineage>
</organism>
<keyword evidence="2" id="KW-0874">Quinone</keyword>
<keyword evidence="5" id="KW-1185">Reference proteome</keyword>
<dbReference type="RefSeq" id="WP_367885097.1">
    <property type="nucleotide sequence ID" value="NZ_CP130612.1"/>
</dbReference>
<proteinExistence type="inferred from homology"/>
<evidence type="ECO:0000313" key="5">
    <source>
        <dbReference type="Proteomes" id="UP001229955"/>
    </source>
</evidence>
<sequence length="181" mass="19571">MNNEFFPLFFSFHFYLFAVIALVSAILFVTRKSPVAAALWLVNVMFCLAALYVMLDAQFIGAIQILVYAGAIMVVFLFVVMLLNLGKPEDVSDIRGNLPRVTAGFVGAALLAEVMVLARAKWSAQLTLPVASGEAMRNEPGGIIAPIAEVLLRDQLLAFELASILLLVAIVGAVTLGRKRS</sequence>